<proteinExistence type="inferred from homology"/>
<dbReference type="PROSITE" id="PS50931">
    <property type="entry name" value="HTH_LYSR"/>
    <property type="match status" value="1"/>
</dbReference>
<dbReference type="EMBL" id="JAVXZY010000012">
    <property type="protein sequence ID" value="MDT9002072.1"/>
    <property type="molecule type" value="Genomic_DNA"/>
</dbReference>
<dbReference type="InterPro" id="IPR036388">
    <property type="entry name" value="WH-like_DNA-bd_sf"/>
</dbReference>
<evidence type="ECO:0000313" key="7">
    <source>
        <dbReference type="Proteomes" id="UP001246372"/>
    </source>
</evidence>
<keyword evidence="4" id="KW-0804">Transcription</keyword>
<accession>A0ABU3PHN2</accession>
<dbReference type="CDD" id="cd05466">
    <property type="entry name" value="PBP2_LTTR_substrate"/>
    <property type="match status" value="1"/>
</dbReference>
<organism evidence="6 7">
    <name type="scientific">Roseateles aquae</name>
    <dbReference type="NCBI Taxonomy" id="3077235"/>
    <lineage>
        <taxon>Bacteria</taxon>
        <taxon>Pseudomonadati</taxon>
        <taxon>Pseudomonadota</taxon>
        <taxon>Betaproteobacteria</taxon>
        <taxon>Burkholderiales</taxon>
        <taxon>Sphaerotilaceae</taxon>
        <taxon>Roseateles</taxon>
    </lineage>
</organism>
<dbReference type="RefSeq" id="WP_315652954.1">
    <property type="nucleotide sequence ID" value="NZ_JAVXZY010000012.1"/>
</dbReference>
<feature type="domain" description="HTH lysR-type" evidence="5">
    <location>
        <begin position="20"/>
        <end position="77"/>
    </location>
</feature>
<evidence type="ECO:0000256" key="4">
    <source>
        <dbReference type="ARBA" id="ARBA00023163"/>
    </source>
</evidence>
<dbReference type="InterPro" id="IPR005119">
    <property type="entry name" value="LysR_subst-bd"/>
</dbReference>
<comment type="caution">
    <text evidence="6">The sequence shown here is derived from an EMBL/GenBank/DDBJ whole genome shotgun (WGS) entry which is preliminary data.</text>
</comment>
<dbReference type="Pfam" id="PF00126">
    <property type="entry name" value="HTH_1"/>
    <property type="match status" value="1"/>
</dbReference>
<evidence type="ECO:0000256" key="2">
    <source>
        <dbReference type="ARBA" id="ARBA00023015"/>
    </source>
</evidence>
<dbReference type="Gene3D" id="3.40.190.290">
    <property type="match status" value="1"/>
</dbReference>
<comment type="similarity">
    <text evidence="1">Belongs to the LysR transcriptional regulatory family.</text>
</comment>
<keyword evidence="7" id="KW-1185">Reference proteome</keyword>
<evidence type="ECO:0000256" key="1">
    <source>
        <dbReference type="ARBA" id="ARBA00009437"/>
    </source>
</evidence>
<protein>
    <submittedName>
        <fullName evidence="6">LysR family transcriptional regulator</fullName>
    </submittedName>
</protein>
<sequence length="314" mass="34923">MQKRTSHPAGSSAEDTGPALDWDDLRWALAIADAGSLNGAAQRLGVRHSTVLRRLDALEARLGARLFERHRQGYAPTEAGELMAAQAREMQPGIAELQRRIIGRDLQLQGSLRLSTAFVATLYLLPEPLAAFARSHPGIAVEVQENSALVDMSSRDADVALRMSREVPEHLVGRRLGELRMRVYARRGAPGLPQAITPVEQLCRDYPWIGFDRERRRRFFDRWMLDHVAPERIVMRLDLLHPAVAMARTGLALALLPTIIEAQEPELLPVSEVLEDVSTPVWLLTHADLRQTARVRAFMQEVGAGIEALLKAAP</sequence>
<keyword evidence="3" id="KW-0238">DNA-binding</keyword>
<dbReference type="SUPFAM" id="SSF53850">
    <property type="entry name" value="Periplasmic binding protein-like II"/>
    <property type="match status" value="1"/>
</dbReference>
<gene>
    <name evidence="6" type="ORF">RQP53_22530</name>
</gene>
<dbReference type="InterPro" id="IPR000847">
    <property type="entry name" value="LysR_HTH_N"/>
</dbReference>
<dbReference type="Proteomes" id="UP001246372">
    <property type="component" value="Unassembled WGS sequence"/>
</dbReference>
<reference evidence="6" key="1">
    <citation type="submission" date="2023-09" db="EMBL/GenBank/DDBJ databases">
        <title>Paucibacter sp. APW11 Genome sequencing and assembly.</title>
        <authorList>
            <person name="Kim I."/>
        </authorList>
    </citation>
    <scope>NUCLEOTIDE SEQUENCE</scope>
    <source>
        <strain evidence="6">APW11</strain>
    </source>
</reference>
<dbReference type="InterPro" id="IPR036390">
    <property type="entry name" value="WH_DNA-bd_sf"/>
</dbReference>
<dbReference type="SUPFAM" id="SSF46785">
    <property type="entry name" value="Winged helix' DNA-binding domain"/>
    <property type="match status" value="1"/>
</dbReference>
<dbReference type="PANTHER" id="PTHR30126:SF39">
    <property type="entry name" value="HTH-TYPE TRANSCRIPTIONAL REGULATOR CYSL"/>
    <property type="match status" value="1"/>
</dbReference>
<evidence type="ECO:0000256" key="3">
    <source>
        <dbReference type="ARBA" id="ARBA00023125"/>
    </source>
</evidence>
<evidence type="ECO:0000259" key="5">
    <source>
        <dbReference type="PROSITE" id="PS50931"/>
    </source>
</evidence>
<dbReference type="Pfam" id="PF03466">
    <property type="entry name" value="LysR_substrate"/>
    <property type="match status" value="1"/>
</dbReference>
<evidence type="ECO:0000313" key="6">
    <source>
        <dbReference type="EMBL" id="MDT9002072.1"/>
    </source>
</evidence>
<dbReference type="PANTHER" id="PTHR30126">
    <property type="entry name" value="HTH-TYPE TRANSCRIPTIONAL REGULATOR"/>
    <property type="match status" value="1"/>
</dbReference>
<keyword evidence="2" id="KW-0805">Transcription regulation</keyword>
<name>A0ABU3PHN2_9BURK</name>
<dbReference type="Gene3D" id="1.10.10.10">
    <property type="entry name" value="Winged helix-like DNA-binding domain superfamily/Winged helix DNA-binding domain"/>
    <property type="match status" value="1"/>
</dbReference>